<name>A0AAD6S7F8_9AGAR</name>
<evidence type="ECO:0000313" key="2">
    <source>
        <dbReference type="Proteomes" id="UP001218188"/>
    </source>
</evidence>
<comment type="caution">
    <text evidence="1">The sequence shown here is derived from an EMBL/GenBank/DDBJ whole genome shotgun (WGS) entry which is preliminary data.</text>
</comment>
<protein>
    <submittedName>
        <fullName evidence="1">Uncharacterized protein</fullName>
    </submittedName>
</protein>
<sequence>MYTAPQWMSGLDGIGNFEGNSVSVSVSVYWRGRGQGREAVAGRALRQHGVHLLVLVVWRAVEGESGCSAVSIFAVDADNDVGMGSALRPRCGSGGSRGVSP</sequence>
<gene>
    <name evidence="1" type="ORF">C8F04DRAFT_1240759</name>
</gene>
<dbReference type="AlphaFoldDB" id="A0AAD6S7F8"/>
<dbReference type="Proteomes" id="UP001218188">
    <property type="component" value="Unassembled WGS sequence"/>
</dbReference>
<organism evidence="1 2">
    <name type="scientific">Mycena alexandri</name>
    <dbReference type="NCBI Taxonomy" id="1745969"/>
    <lineage>
        <taxon>Eukaryota</taxon>
        <taxon>Fungi</taxon>
        <taxon>Dikarya</taxon>
        <taxon>Basidiomycota</taxon>
        <taxon>Agaricomycotina</taxon>
        <taxon>Agaricomycetes</taxon>
        <taxon>Agaricomycetidae</taxon>
        <taxon>Agaricales</taxon>
        <taxon>Marasmiineae</taxon>
        <taxon>Mycenaceae</taxon>
        <taxon>Mycena</taxon>
    </lineage>
</organism>
<accession>A0AAD6S7F8</accession>
<dbReference type="EMBL" id="JARJCM010000208">
    <property type="protein sequence ID" value="KAJ7022516.1"/>
    <property type="molecule type" value="Genomic_DNA"/>
</dbReference>
<reference evidence="1" key="1">
    <citation type="submission" date="2023-03" db="EMBL/GenBank/DDBJ databases">
        <title>Massive genome expansion in bonnet fungi (Mycena s.s.) driven by repeated elements and novel gene families across ecological guilds.</title>
        <authorList>
            <consortium name="Lawrence Berkeley National Laboratory"/>
            <person name="Harder C.B."/>
            <person name="Miyauchi S."/>
            <person name="Viragh M."/>
            <person name="Kuo A."/>
            <person name="Thoen E."/>
            <person name="Andreopoulos B."/>
            <person name="Lu D."/>
            <person name="Skrede I."/>
            <person name="Drula E."/>
            <person name="Henrissat B."/>
            <person name="Morin E."/>
            <person name="Kohler A."/>
            <person name="Barry K."/>
            <person name="LaButti K."/>
            <person name="Morin E."/>
            <person name="Salamov A."/>
            <person name="Lipzen A."/>
            <person name="Mereny Z."/>
            <person name="Hegedus B."/>
            <person name="Baldrian P."/>
            <person name="Stursova M."/>
            <person name="Weitz H."/>
            <person name="Taylor A."/>
            <person name="Grigoriev I.V."/>
            <person name="Nagy L.G."/>
            <person name="Martin F."/>
            <person name="Kauserud H."/>
        </authorList>
    </citation>
    <scope>NUCLEOTIDE SEQUENCE</scope>
    <source>
        <strain evidence="1">CBHHK200</strain>
    </source>
</reference>
<evidence type="ECO:0000313" key="1">
    <source>
        <dbReference type="EMBL" id="KAJ7022516.1"/>
    </source>
</evidence>
<proteinExistence type="predicted"/>
<keyword evidence="2" id="KW-1185">Reference proteome</keyword>